<name>A0A3A8QQB2_9BACT</name>
<dbReference type="Gene3D" id="1.25.40.10">
    <property type="entry name" value="Tetratricopeptide repeat domain"/>
    <property type="match status" value="1"/>
</dbReference>
<dbReference type="SUPFAM" id="SSF48452">
    <property type="entry name" value="TPR-like"/>
    <property type="match status" value="1"/>
</dbReference>
<dbReference type="OrthoDB" id="5526017at2"/>
<accession>A0A3A8QQB2</accession>
<comment type="caution">
    <text evidence="2">The sequence shown here is derived from an EMBL/GenBank/DDBJ whole genome shotgun (WGS) entry which is preliminary data.</text>
</comment>
<proteinExistence type="predicted"/>
<dbReference type="EMBL" id="RAWK01000038">
    <property type="protein sequence ID" value="RKH70979.1"/>
    <property type="molecule type" value="Genomic_DNA"/>
</dbReference>
<keyword evidence="1" id="KW-0812">Transmembrane</keyword>
<evidence type="ECO:0000313" key="3">
    <source>
        <dbReference type="Proteomes" id="UP000267003"/>
    </source>
</evidence>
<keyword evidence="1" id="KW-0472">Membrane</keyword>
<evidence type="ECO:0000256" key="1">
    <source>
        <dbReference type="SAM" id="Phobius"/>
    </source>
</evidence>
<gene>
    <name evidence="2" type="ORF">D7W81_08515</name>
</gene>
<feature type="transmembrane region" description="Helical" evidence="1">
    <location>
        <begin position="21"/>
        <end position="42"/>
    </location>
</feature>
<dbReference type="RefSeq" id="WP_120554834.1">
    <property type="nucleotide sequence ID" value="NZ_RAWK01000038.1"/>
</dbReference>
<organism evidence="2 3">
    <name type="scientific">Corallococcus aberystwythensis</name>
    <dbReference type="NCBI Taxonomy" id="2316722"/>
    <lineage>
        <taxon>Bacteria</taxon>
        <taxon>Pseudomonadati</taxon>
        <taxon>Myxococcota</taxon>
        <taxon>Myxococcia</taxon>
        <taxon>Myxococcales</taxon>
        <taxon>Cystobacterineae</taxon>
        <taxon>Myxococcaceae</taxon>
        <taxon>Corallococcus</taxon>
    </lineage>
</organism>
<sequence length="929" mass="100783">MAGMQQTPRGMRLPGREGVTRVGGLVALALCMALGFVAVRAWRQHEHDTSAETPALWLSDATHRPLEVRLSLPAADVYRPHAPPRGQDALAPPVPLGALSRLEERGDAHGVGVSYLLHGDTEQALAYLRRTSPSLDRDSDLAAVAILRGHSDEALTLLDATLEAMPEHPQARWNRAVVARELGLTLLAATTFEAVAAKGEPGWSDEAREQARTLRARFQARADAWKATREAFQARLRSHQAPLPVEGAARFPGMARESFYELLASSEDAAQVEALLPLARVLDHAAGGDPVLEDTVRRAAALDFARRAPFAREYAKLVQDAHPSPAALIERLRQEPTAKDLLLGALLRTQGVARTHEELRTLTAGVTDPWILLRVAQESARLDDLPGQGTQAGDRLREALKECRARKLPLRCVDVLLRLSSRATASNRLMEAEESARAAWQEAAALGEWEREGAALVMMANATRFQVRVALSRAYLTELLARRPDDCVARTQAHLNLASLALMRFRPQEARQELEDSLACGQTPGLQGAWILADLARLAPRASDEGRLMAELARVTPLRENAGRRVLATLIKGRFTVDRDWHEGQRVLRQTIAEAEPLLRVNADARDARAVAYQTLAVSAGHAGAFREAMDVVAESLQVPVPEGCVLAAAVEAERTVTVVRGPQGQVQGRYDASRTVPLRDDLTGLVPGDLVALLRDCPRVAVLAAPPLDSRAGILPADLAWSYRVGTGAPAASPAKPPLHVVVSDVEPPQTLKLARLPSAADVDLAGAQRLLRLKGAQATPERVLEAMEQATDIDIHAHGVVDRALSDATVIALSPQQDGHYALTAEELRRRHLQGAPLVVLGACSAARLAPILHETSSLPQAFVASGARAVFAATAEIPNDAGAFFRAVRERIQSGEEPSQALRAERLDWHQKQPHMRWVDKVLLYQ</sequence>
<dbReference type="Proteomes" id="UP000267003">
    <property type="component" value="Unassembled WGS sequence"/>
</dbReference>
<dbReference type="InterPro" id="IPR011990">
    <property type="entry name" value="TPR-like_helical_dom_sf"/>
</dbReference>
<dbReference type="AlphaFoldDB" id="A0A3A8QQB2"/>
<protein>
    <submittedName>
        <fullName evidence="2">CHAT domain-containing protein</fullName>
    </submittedName>
</protein>
<reference evidence="3" key="1">
    <citation type="submission" date="2018-09" db="EMBL/GenBank/DDBJ databases">
        <authorList>
            <person name="Livingstone P.G."/>
            <person name="Whitworth D.E."/>
        </authorList>
    </citation>
    <scope>NUCLEOTIDE SEQUENCE [LARGE SCALE GENOMIC DNA]</scope>
    <source>
        <strain evidence="3">AB050A</strain>
    </source>
</reference>
<keyword evidence="3" id="KW-1185">Reference proteome</keyword>
<keyword evidence="1" id="KW-1133">Transmembrane helix</keyword>
<evidence type="ECO:0000313" key="2">
    <source>
        <dbReference type="EMBL" id="RKH70979.1"/>
    </source>
</evidence>